<evidence type="ECO:0000259" key="1">
    <source>
        <dbReference type="Pfam" id="PF13670"/>
    </source>
</evidence>
<proteinExistence type="predicted"/>
<protein>
    <recommendedName>
        <fullName evidence="1">PepSY domain-containing protein</fullName>
    </recommendedName>
</protein>
<accession>A0A099F1D3</accession>
<evidence type="ECO:0000313" key="2">
    <source>
        <dbReference type="EMBL" id="KGJ04053.1"/>
    </source>
</evidence>
<dbReference type="Proteomes" id="UP000029917">
    <property type="component" value="Unassembled WGS sequence"/>
</dbReference>
<keyword evidence="3" id="KW-1185">Reference proteome</keyword>
<name>A0A099F1D3_9RHOB</name>
<gene>
    <name evidence="2" type="ORF">IC63_12485</name>
</gene>
<dbReference type="InterPro" id="IPR029068">
    <property type="entry name" value="Glyas_Bleomycin-R_OHBP_Dase"/>
</dbReference>
<reference evidence="2 3" key="1">
    <citation type="submission" date="2014-09" db="EMBL/GenBank/DDBJ databases">
        <authorList>
            <person name="McGinnis J.M."/>
            <person name="Wolfgang W.J."/>
        </authorList>
    </citation>
    <scope>NUCLEOTIDE SEQUENCE [LARGE SCALE GENOMIC DNA]</scope>
    <source>
        <strain evidence="2 3">HAMBI 3106</strain>
    </source>
</reference>
<evidence type="ECO:0000313" key="3">
    <source>
        <dbReference type="Proteomes" id="UP000029917"/>
    </source>
</evidence>
<dbReference type="AlphaFoldDB" id="A0A099F1D3"/>
<dbReference type="EMBL" id="JRKS01000045">
    <property type="protein sequence ID" value="KGJ04053.1"/>
    <property type="molecule type" value="Genomic_DNA"/>
</dbReference>
<dbReference type="STRING" id="690417.IC63_12485"/>
<dbReference type="InterPro" id="IPR025711">
    <property type="entry name" value="PepSY"/>
</dbReference>
<reference evidence="2 3" key="2">
    <citation type="submission" date="2014-10" db="EMBL/GenBank/DDBJ databases">
        <title>Paracoccus sanguinis sp. nov., isolated from clinical specimens of New York State patients.</title>
        <authorList>
            <person name="Mingle L.A."/>
            <person name="Cole J.A."/>
            <person name="Lapierre P."/>
            <person name="Musser K.A."/>
        </authorList>
    </citation>
    <scope>NUCLEOTIDE SEQUENCE [LARGE SCALE GENOMIC DNA]</scope>
    <source>
        <strain evidence="2 3">HAMBI 3106</strain>
    </source>
</reference>
<sequence length="79" mass="8828">MMGLTALSPAFAEEAKCNQPESSWKPVEELKTKLTTEGWTISNVKTDEGCYEVYGKDKDGNKVEVYFDPVTFEKVGEDS</sequence>
<comment type="caution">
    <text evidence="2">The sequence shown here is derived from an EMBL/GenBank/DDBJ whole genome shotgun (WGS) entry which is preliminary data.</text>
</comment>
<feature type="domain" description="PepSY" evidence="1">
    <location>
        <begin position="4"/>
        <end position="76"/>
    </location>
</feature>
<dbReference type="Gene3D" id="3.10.180.10">
    <property type="entry name" value="2,3-Dihydroxybiphenyl 1,2-Dioxygenase, domain 1"/>
    <property type="match status" value="1"/>
</dbReference>
<organism evidence="2 3">
    <name type="scientific">Paracoccus sphaerophysae</name>
    <dbReference type="NCBI Taxonomy" id="690417"/>
    <lineage>
        <taxon>Bacteria</taxon>
        <taxon>Pseudomonadati</taxon>
        <taxon>Pseudomonadota</taxon>
        <taxon>Alphaproteobacteria</taxon>
        <taxon>Rhodobacterales</taxon>
        <taxon>Paracoccaceae</taxon>
        <taxon>Paracoccus</taxon>
    </lineage>
</organism>
<dbReference type="Pfam" id="PF13670">
    <property type="entry name" value="PepSY_2"/>
    <property type="match status" value="1"/>
</dbReference>